<keyword evidence="1" id="KW-0812">Transmembrane</keyword>
<feature type="transmembrane region" description="Helical" evidence="1">
    <location>
        <begin position="157"/>
        <end position="176"/>
    </location>
</feature>
<dbReference type="Pfam" id="PF05857">
    <property type="entry name" value="TraX"/>
    <property type="match status" value="1"/>
</dbReference>
<protein>
    <submittedName>
        <fullName evidence="2">Conjugal transfer protein TraX</fullName>
    </submittedName>
</protein>
<evidence type="ECO:0000313" key="2">
    <source>
        <dbReference type="EMBL" id="GBG10916.1"/>
    </source>
</evidence>
<evidence type="ECO:0000313" key="3">
    <source>
        <dbReference type="Proteomes" id="UP000245202"/>
    </source>
</evidence>
<dbReference type="AlphaFoldDB" id="A0A2R5EW37"/>
<feature type="transmembrane region" description="Helical" evidence="1">
    <location>
        <begin position="105"/>
        <end position="132"/>
    </location>
</feature>
<reference evidence="2 3" key="1">
    <citation type="submission" date="2017-08" db="EMBL/GenBank/DDBJ databases">
        <title>Substantial Increase in Enzyme Production by Combined Drug-Resistance Mutations in Paenibacillus agaridevorans.</title>
        <authorList>
            <person name="Tanaka Y."/>
            <person name="Funane K."/>
            <person name="Hosaka T."/>
            <person name="Shiwa Y."/>
            <person name="Fujita N."/>
            <person name="Miyazaki T."/>
            <person name="Yoshikawa H."/>
            <person name="Murakami K."/>
            <person name="Kasahara K."/>
            <person name="Inaoka T."/>
            <person name="Hiraga Y."/>
            <person name="Ochi K."/>
        </authorList>
    </citation>
    <scope>NUCLEOTIDE SEQUENCE [LARGE SCALE GENOMIC DNA]</scope>
    <source>
        <strain evidence="2 3">T-3040</strain>
    </source>
</reference>
<dbReference type="RefSeq" id="WP_108995322.1">
    <property type="nucleotide sequence ID" value="NZ_BDQX01000362.1"/>
</dbReference>
<keyword evidence="3" id="KW-1185">Reference proteome</keyword>
<organism evidence="2 3">
    <name type="scientific">Paenibacillus agaridevorans</name>
    <dbReference type="NCBI Taxonomy" id="171404"/>
    <lineage>
        <taxon>Bacteria</taxon>
        <taxon>Bacillati</taxon>
        <taxon>Bacillota</taxon>
        <taxon>Bacilli</taxon>
        <taxon>Bacillales</taxon>
        <taxon>Paenibacillaceae</taxon>
        <taxon>Paenibacillus</taxon>
    </lineage>
</organism>
<keyword evidence="1" id="KW-1133">Transmembrane helix</keyword>
<evidence type="ECO:0000256" key="1">
    <source>
        <dbReference type="SAM" id="Phobius"/>
    </source>
</evidence>
<feature type="transmembrane region" description="Helical" evidence="1">
    <location>
        <begin position="77"/>
        <end position="93"/>
    </location>
</feature>
<name>A0A2R5EW37_9BACL</name>
<comment type="caution">
    <text evidence="2">The sequence shown here is derived from an EMBL/GenBank/DDBJ whole genome shotgun (WGS) entry which is preliminary data.</text>
</comment>
<sequence length="209" mass="24022">MQWLAMLTMLIDHIGAVWFPDEAVLRIIGRLAFPLYAYAIVIGYHRTRNLNRYLMRMAILAGLSQLPFMLAFQTWEMNAIATLLVCLLMLTLLDRYQNNRALQVLLIAAAIVTLEIIPFDYGAYGLLLVFIYRYAKPSHVVWLHLGLNIAAVFSKGWGLQLFSLFASVLLIYLPEFLRSIDRLQVPRVVWRSFYPLHLALIAAAYYILA</sequence>
<dbReference type="EMBL" id="BDQX01000362">
    <property type="protein sequence ID" value="GBG10916.1"/>
    <property type="molecule type" value="Genomic_DNA"/>
</dbReference>
<gene>
    <name evidence="2" type="ORF">PAT3040_05686</name>
</gene>
<feature type="transmembrane region" description="Helical" evidence="1">
    <location>
        <begin position="188"/>
        <end position="208"/>
    </location>
</feature>
<dbReference type="Proteomes" id="UP000245202">
    <property type="component" value="Unassembled WGS sequence"/>
</dbReference>
<proteinExistence type="predicted"/>
<keyword evidence="1" id="KW-0472">Membrane</keyword>
<accession>A0A2R5EW37</accession>
<dbReference type="InterPro" id="IPR008875">
    <property type="entry name" value="TraX"/>
</dbReference>
<feature type="transmembrane region" description="Helical" evidence="1">
    <location>
        <begin position="23"/>
        <end position="41"/>
    </location>
</feature>